<evidence type="ECO:0000256" key="4">
    <source>
        <dbReference type="ARBA" id="ARBA00034320"/>
    </source>
</evidence>
<organism evidence="9 10">
    <name type="scientific">Durusdinium trenchii</name>
    <dbReference type="NCBI Taxonomy" id="1381693"/>
    <lineage>
        <taxon>Eukaryota</taxon>
        <taxon>Sar</taxon>
        <taxon>Alveolata</taxon>
        <taxon>Dinophyceae</taxon>
        <taxon>Suessiales</taxon>
        <taxon>Symbiodiniaceae</taxon>
        <taxon>Durusdinium</taxon>
    </lineage>
</organism>
<dbReference type="Proteomes" id="UP001642464">
    <property type="component" value="Unassembled WGS sequence"/>
</dbReference>
<comment type="similarity">
    <text evidence="4">Belongs to the SIMIBI class G3E GTPase family. ZNG1 subfamily.</text>
</comment>
<evidence type="ECO:0000256" key="6">
    <source>
        <dbReference type="SAM" id="Phobius"/>
    </source>
</evidence>
<dbReference type="Gene3D" id="3.30.1220.10">
    <property type="entry name" value="CobW-like, C-terminal domain"/>
    <property type="match status" value="1"/>
</dbReference>
<dbReference type="InterPro" id="IPR003495">
    <property type="entry name" value="CobW/HypB/UreG_nucleotide-bd"/>
</dbReference>
<dbReference type="InterPro" id="IPR011629">
    <property type="entry name" value="CobW-like_C"/>
</dbReference>
<proteinExistence type="inferred from homology"/>
<keyword evidence="10" id="KW-1185">Reference proteome</keyword>
<dbReference type="Gene3D" id="3.40.50.300">
    <property type="entry name" value="P-loop containing nucleotide triphosphate hydrolases"/>
    <property type="match status" value="1"/>
</dbReference>
<comment type="caution">
    <text evidence="9">The sequence shown here is derived from an EMBL/GenBank/DDBJ whole genome shotgun (WGS) entry which is preliminary data.</text>
</comment>
<evidence type="ECO:0000256" key="1">
    <source>
        <dbReference type="ARBA" id="ARBA00022741"/>
    </source>
</evidence>
<accession>A0ABP0HYS5</accession>
<protein>
    <submittedName>
        <fullName evidence="9">COBW domain-containing protein 1 (Cobalamin synthase W domain-containing protein 1)</fullName>
    </submittedName>
</protein>
<dbReference type="SUPFAM" id="SSF52540">
    <property type="entry name" value="P-loop containing nucleoside triphosphate hydrolases"/>
    <property type="match status" value="1"/>
</dbReference>
<evidence type="ECO:0000259" key="8">
    <source>
        <dbReference type="Pfam" id="PF07683"/>
    </source>
</evidence>
<evidence type="ECO:0000256" key="2">
    <source>
        <dbReference type="ARBA" id="ARBA00022801"/>
    </source>
</evidence>
<feature type="domain" description="CobW C-terminal" evidence="8">
    <location>
        <begin position="607"/>
        <end position="691"/>
    </location>
</feature>
<evidence type="ECO:0000256" key="3">
    <source>
        <dbReference type="ARBA" id="ARBA00023186"/>
    </source>
</evidence>
<evidence type="ECO:0000313" key="10">
    <source>
        <dbReference type="Proteomes" id="UP001642464"/>
    </source>
</evidence>
<dbReference type="InterPro" id="IPR036627">
    <property type="entry name" value="CobW-likC_sf"/>
</dbReference>
<dbReference type="Pfam" id="PF07683">
    <property type="entry name" value="CobW_C"/>
    <property type="match status" value="1"/>
</dbReference>
<keyword evidence="2" id="KW-0378">Hydrolase</keyword>
<keyword evidence="6" id="KW-0472">Membrane</keyword>
<dbReference type="CDD" id="cd03112">
    <property type="entry name" value="CobW-like"/>
    <property type="match status" value="1"/>
</dbReference>
<dbReference type="InterPro" id="IPR051316">
    <property type="entry name" value="Zinc-reg_GTPase_activator"/>
</dbReference>
<dbReference type="PANTHER" id="PTHR13748">
    <property type="entry name" value="COBW-RELATED"/>
    <property type="match status" value="1"/>
</dbReference>
<reference evidence="9 10" key="1">
    <citation type="submission" date="2024-02" db="EMBL/GenBank/DDBJ databases">
        <authorList>
            <person name="Chen Y."/>
            <person name="Shah S."/>
            <person name="Dougan E. K."/>
            <person name="Thang M."/>
            <person name="Chan C."/>
        </authorList>
    </citation>
    <scope>NUCLEOTIDE SEQUENCE [LARGE SCALE GENOMIC DNA]</scope>
</reference>
<gene>
    <name evidence="9" type="ORF">SCF082_LOCUS4324</name>
</gene>
<feature type="domain" description="CobW/HypB/UreG nucleotide-binding" evidence="7">
    <location>
        <begin position="363"/>
        <end position="503"/>
    </location>
</feature>
<dbReference type="SUPFAM" id="SSF90002">
    <property type="entry name" value="Hypothetical protein YjiA, C-terminal domain"/>
    <property type="match status" value="1"/>
</dbReference>
<dbReference type="Pfam" id="PF02492">
    <property type="entry name" value="cobW"/>
    <property type="match status" value="1"/>
</dbReference>
<keyword evidence="1" id="KW-0547">Nucleotide-binding</keyword>
<evidence type="ECO:0000313" key="9">
    <source>
        <dbReference type="EMBL" id="CAK8995355.1"/>
    </source>
</evidence>
<keyword evidence="3" id="KW-0143">Chaperone</keyword>
<evidence type="ECO:0000259" key="7">
    <source>
        <dbReference type="Pfam" id="PF02492"/>
    </source>
</evidence>
<dbReference type="InterPro" id="IPR027417">
    <property type="entry name" value="P-loop_NTPase"/>
</dbReference>
<feature type="transmembrane region" description="Helical" evidence="6">
    <location>
        <begin position="146"/>
        <end position="170"/>
    </location>
</feature>
<comment type="catalytic activity">
    <reaction evidence="5">
        <text>GTP + H2O = GDP + phosphate + H(+)</text>
        <dbReference type="Rhea" id="RHEA:19669"/>
        <dbReference type="ChEBI" id="CHEBI:15377"/>
        <dbReference type="ChEBI" id="CHEBI:15378"/>
        <dbReference type="ChEBI" id="CHEBI:37565"/>
        <dbReference type="ChEBI" id="CHEBI:43474"/>
        <dbReference type="ChEBI" id="CHEBI:58189"/>
    </reaction>
    <physiologicalReaction direction="left-to-right" evidence="5">
        <dbReference type="Rhea" id="RHEA:19670"/>
    </physiologicalReaction>
</comment>
<keyword evidence="6" id="KW-1133">Transmembrane helix</keyword>
<sequence>MSQLAGRSLLQLVLPKGIEAGVIHTSIAPGCHLCGSSSLASLAAFHVKAEGGSWIRVPIVHDGPSQAFGLPGEWCRLGEAEELPRLQLLQTQISFRAPSDQDDRTEPNVILPKARRFPAPAPPPYAPYGEAPQPQLSQQAFIPSSAFLFGLVMCALGHRTLGMLAVYFAGQSSFALYMKLVLSEETISRELNLRGMPAAFLVTAIQQVVAFISLGLLTLGGRWAFGRARAFGLDGRMLLLYFSPQPYLPRQIRTWRETGAVLFFALAVAVNIGLNNFSMSLLPVKLDLTQTVTWKTDGEGLFDAWPAVHGKTGTEVLASLEYGDSLLYTFSDFATPAAGASRAAKCWSRCRLRLLEGCREATFSDVGVDEKLIANKTSSEEEVIEVMNGCICCTVRSDLVSALKRMHGKVKQFDAVLIETTGMADPAPVAQTFFVDEEIQAKYRLDGIVTMVDAAHIEQHLDEEKPEGAENESVEQLAFADRIILNKCDLVGGTARTEVGERQQCQDVQASQPVGGSSVVQAEEKEEALSKLEARIRSINAGAPIIRAEFSKVDPKQLLMLNAFDLDRVLTMDPEFLKASPDDHVHDDSISSVAWSVPGLELNVNFLDQWIGVLLREMGTDLFRYKGVLAVKGCAQKYVFQGVHMLFSGGFTSSKEGEWAPGEQRECRFVFIGKHIKQKHGQRLKEEFLACAAEGSLRFNVGEIVEARGPNGWEPAKVIKLWDEGNPYRLEIQDKRKTNVWGPFDGERFVRPRTTA</sequence>
<evidence type="ECO:0000256" key="5">
    <source>
        <dbReference type="ARBA" id="ARBA00049117"/>
    </source>
</evidence>
<keyword evidence="6" id="KW-0812">Transmembrane</keyword>
<feature type="transmembrane region" description="Helical" evidence="6">
    <location>
        <begin position="260"/>
        <end position="282"/>
    </location>
</feature>
<feature type="transmembrane region" description="Helical" evidence="6">
    <location>
        <begin position="198"/>
        <end position="219"/>
    </location>
</feature>
<dbReference type="EMBL" id="CAXAMM010002225">
    <property type="protein sequence ID" value="CAK8995355.1"/>
    <property type="molecule type" value="Genomic_DNA"/>
</dbReference>
<dbReference type="PANTHER" id="PTHR13748:SF62">
    <property type="entry name" value="COBW DOMAIN-CONTAINING PROTEIN"/>
    <property type="match status" value="1"/>
</dbReference>
<name>A0ABP0HYS5_9DINO</name>